<gene>
    <name evidence="5" type="ORF">JL106_09325</name>
</gene>
<dbReference type="InterPro" id="IPR010158">
    <property type="entry name" value="Amidase_Cbmase"/>
</dbReference>
<comment type="caution">
    <text evidence="5">The sequence shown here is derived from an EMBL/GenBank/DDBJ whole genome shotgun (WGS) entry which is preliminary data.</text>
</comment>
<keyword evidence="6" id="KW-1185">Reference proteome</keyword>
<dbReference type="SUPFAM" id="SSF53187">
    <property type="entry name" value="Zn-dependent exopeptidases"/>
    <property type="match status" value="1"/>
</dbReference>
<evidence type="ECO:0000256" key="3">
    <source>
        <dbReference type="PIRSR" id="PIRSR001235-1"/>
    </source>
</evidence>
<evidence type="ECO:0000256" key="4">
    <source>
        <dbReference type="PIRSR" id="PIRSR001235-2"/>
    </source>
</evidence>
<keyword evidence="3" id="KW-0862">Zinc</keyword>
<feature type="binding site" evidence="4">
    <location>
        <position position="216"/>
    </location>
    <ligand>
        <name>allantoate</name>
        <dbReference type="ChEBI" id="CHEBI:17536"/>
    </ligand>
</feature>
<dbReference type="Pfam" id="PF01546">
    <property type="entry name" value="Peptidase_M20"/>
    <property type="match status" value="1"/>
</dbReference>
<dbReference type="Gene3D" id="3.30.70.360">
    <property type="match status" value="1"/>
</dbReference>
<dbReference type="Proteomes" id="UP000663792">
    <property type="component" value="Unassembled WGS sequence"/>
</dbReference>
<dbReference type="PANTHER" id="PTHR32494:SF5">
    <property type="entry name" value="ALLANTOATE AMIDOHYDROLASE"/>
    <property type="match status" value="1"/>
</dbReference>
<proteinExistence type="inferred from homology"/>
<feature type="binding site" evidence="3">
    <location>
        <position position="126"/>
    </location>
    <ligand>
        <name>Zn(2+)</name>
        <dbReference type="ChEBI" id="CHEBI:29105"/>
        <label>2</label>
    </ligand>
</feature>
<evidence type="ECO:0000256" key="2">
    <source>
        <dbReference type="ARBA" id="ARBA00022801"/>
    </source>
</evidence>
<dbReference type="SUPFAM" id="SSF55031">
    <property type="entry name" value="Bacterial exopeptidase dimerisation domain"/>
    <property type="match status" value="1"/>
</dbReference>
<dbReference type="NCBIfam" id="NF006770">
    <property type="entry name" value="PRK09290.1-4"/>
    <property type="match status" value="1"/>
</dbReference>
<feature type="binding site" evidence="4">
    <location>
        <position position="275"/>
    </location>
    <ligand>
        <name>allantoate</name>
        <dbReference type="ChEBI" id="CHEBI:17536"/>
    </ligand>
</feature>
<feature type="binding site" evidence="3">
    <location>
        <position position="80"/>
    </location>
    <ligand>
        <name>Zn(2+)</name>
        <dbReference type="ChEBI" id="CHEBI:29105"/>
        <label>1</label>
    </ligand>
</feature>
<keyword evidence="3" id="KW-0479">Metal-binding</keyword>
<protein>
    <submittedName>
        <fullName evidence="5">Allantoate amidohydrolase</fullName>
    </submittedName>
</protein>
<feature type="binding site" evidence="3">
    <location>
        <position position="191"/>
    </location>
    <ligand>
        <name>Zn(2+)</name>
        <dbReference type="ChEBI" id="CHEBI:29105"/>
        <label>1</label>
    </ligand>
</feature>
<dbReference type="InterPro" id="IPR036264">
    <property type="entry name" value="Bact_exopeptidase_dim_dom"/>
</dbReference>
<dbReference type="RefSeq" id="WP_205260405.1">
    <property type="nucleotide sequence ID" value="NZ_JAERWK010000010.1"/>
</dbReference>
<feature type="binding site" evidence="3">
    <location>
        <position position="91"/>
    </location>
    <ligand>
        <name>Zn(2+)</name>
        <dbReference type="ChEBI" id="CHEBI:29105"/>
        <label>1</label>
    </ligand>
</feature>
<dbReference type="GO" id="GO:0046872">
    <property type="term" value="F:metal ion binding"/>
    <property type="evidence" value="ECO:0007669"/>
    <property type="project" value="UniProtKB-KW"/>
</dbReference>
<dbReference type="GO" id="GO:0016813">
    <property type="term" value="F:hydrolase activity, acting on carbon-nitrogen (but not peptide) bonds, in linear amidines"/>
    <property type="evidence" value="ECO:0007669"/>
    <property type="project" value="InterPro"/>
</dbReference>
<evidence type="ECO:0000256" key="1">
    <source>
        <dbReference type="ARBA" id="ARBA00006153"/>
    </source>
</evidence>
<dbReference type="PIRSF" id="PIRSF001235">
    <property type="entry name" value="Amidase_carbamoylase"/>
    <property type="match status" value="1"/>
</dbReference>
<organism evidence="5 6">
    <name type="scientific">Nakamurella leprariae</name>
    <dbReference type="NCBI Taxonomy" id="2803911"/>
    <lineage>
        <taxon>Bacteria</taxon>
        <taxon>Bacillati</taxon>
        <taxon>Actinomycetota</taxon>
        <taxon>Actinomycetes</taxon>
        <taxon>Nakamurellales</taxon>
        <taxon>Nakamurellaceae</taxon>
        <taxon>Nakamurella</taxon>
    </lineage>
</organism>
<evidence type="ECO:0000313" key="6">
    <source>
        <dbReference type="Proteomes" id="UP000663792"/>
    </source>
</evidence>
<evidence type="ECO:0000313" key="5">
    <source>
        <dbReference type="EMBL" id="MBM9467475.1"/>
    </source>
</evidence>
<feature type="binding site" evidence="3">
    <location>
        <position position="370"/>
    </location>
    <ligand>
        <name>Zn(2+)</name>
        <dbReference type="ChEBI" id="CHEBI:29105"/>
        <label>2</label>
    </ligand>
</feature>
<sequence length="397" mass="41467">MTPPGALDALADLDDLAEVGRDRDRGGYSRHLWDDAELELREWFRARATALGLDVEQDRNGNLWAWWGQPGPGALVTGSHLDSVPGGGAFDGPLGVVSALEAVGRLRRSGVRPERPVAVVAFAEEEGARFGIACLGSRLMTGSVDPARARALIDGDDVTLEQAGRRCGFDTDGLGPDPERVGWIEQFIELHIEQGRGLVDQGSAVGVASGILAHGRWALSFHGQGNHAGTTPMSDRDDPMIAAAQAVLAVQRVAGATSDGRATVGRMSVVPGGTNVIPSEVRLWVDVRSATDVEVRSMVAEIAAEVGATSFRQESWSGAVTFDPDLAARVAGVLGDVPILPTGAGHDAGVLSESLPTAMVFVRNPSGISHAPGEFAEAADCAAGVAALETALRDLLR</sequence>
<name>A0A938Y7X7_9ACTN</name>
<dbReference type="AlphaFoldDB" id="A0A938Y7X7"/>
<accession>A0A938Y7X7</accession>
<reference evidence="5" key="1">
    <citation type="submission" date="2021-01" db="EMBL/GenBank/DDBJ databases">
        <title>YIM 132084 draft genome.</title>
        <authorList>
            <person name="An D."/>
        </authorList>
    </citation>
    <scope>NUCLEOTIDE SEQUENCE</scope>
    <source>
        <strain evidence="5">YIM 132084</strain>
    </source>
</reference>
<feature type="binding site" evidence="3">
    <location>
        <position position="91"/>
    </location>
    <ligand>
        <name>Zn(2+)</name>
        <dbReference type="ChEBI" id="CHEBI:29105"/>
        <label>2</label>
    </ligand>
</feature>
<dbReference type="NCBIfam" id="TIGR01879">
    <property type="entry name" value="hydantase"/>
    <property type="match status" value="1"/>
</dbReference>
<dbReference type="EMBL" id="JAERWK010000010">
    <property type="protein sequence ID" value="MBM9467475.1"/>
    <property type="molecule type" value="Genomic_DNA"/>
</dbReference>
<comment type="similarity">
    <text evidence="1">Belongs to the peptidase M20 family.</text>
</comment>
<keyword evidence="2" id="KW-0378">Hydrolase</keyword>
<dbReference type="Gene3D" id="3.40.630.10">
    <property type="entry name" value="Zn peptidases"/>
    <property type="match status" value="1"/>
</dbReference>
<dbReference type="PANTHER" id="PTHR32494">
    <property type="entry name" value="ALLANTOATE DEIMINASE-RELATED"/>
    <property type="match status" value="1"/>
</dbReference>
<comment type="cofactor">
    <cofactor evidence="3">
        <name>Zn(2+)</name>
        <dbReference type="ChEBI" id="CHEBI:29105"/>
    </cofactor>
    <text evidence="3">Binds 2 Zn(2+) ions per subunit.</text>
</comment>
<feature type="binding site" evidence="4">
    <location>
        <position position="288"/>
    </location>
    <ligand>
        <name>allantoate</name>
        <dbReference type="ChEBI" id="CHEBI:17536"/>
    </ligand>
</feature>
<dbReference type="InterPro" id="IPR002933">
    <property type="entry name" value="Peptidase_M20"/>
</dbReference>